<dbReference type="CDD" id="cd06464">
    <property type="entry name" value="ACD_sHsps-like"/>
    <property type="match status" value="1"/>
</dbReference>
<dbReference type="SUPFAM" id="SSF49764">
    <property type="entry name" value="HSP20-like chaperones"/>
    <property type="match status" value="1"/>
</dbReference>
<comment type="caution">
    <text evidence="4">The sequence shown here is derived from an EMBL/GenBank/DDBJ whole genome shotgun (WGS) entry which is preliminary data.</text>
</comment>
<dbReference type="RefSeq" id="WP_094810693.1">
    <property type="nucleotide sequence ID" value="NZ_PTRA01000001.1"/>
</dbReference>
<dbReference type="Gene3D" id="2.60.40.790">
    <property type="match status" value="1"/>
</dbReference>
<comment type="similarity">
    <text evidence="1 2">Belongs to the small heat shock protein (HSP20) family.</text>
</comment>
<name>A0A2S7IP48_9BACT</name>
<organism evidence="4 5">
    <name type="scientific">Siphonobacter curvatus</name>
    <dbReference type="NCBI Taxonomy" id="2094562"/>
    <lineage>
        <taxon>Bacteria</taxon>
        <taxon>Pseudomonadati</taxon>
        <taxon>Bacteroidota</taxon>
        <taxon>Cytophagia</taxon>
        <taxon>Cytophagales</taxon>
        <taxon>Cytophagaceae</taxon>
        <taxon>Siphonobacter</taxon>
    </lineage>
</organism>
<reference evidence="5" key="1">
    <citation type="submission" date="2018-02" db="EMBL/GenBank/DDBJ databases">
        <title>Genome sequencing of Solimonas sp. HR-BB.</title>
        <authorList>
            <person name="Lee Y."/>
            <person name="Jeon C.O."/>
        </authorList>
    </citation>
    <scope>NUCLEOTIDE SEQUENCE [LARGE SCALE GENOMIC DNA]</scope>
    <source>
        <strain evidence="5">HR-U</strain>
    </source>
</reference>
<evidence type="ECO:0000259" key="3">
    <source>
        <dbReference type="PROSITE" id="PS01031"/>
    </source>
</evidence>
<dbReference type="InterPro" id="IPR002068">
    <property type="entry name" value="A-crystallin/Hsp20_dom"/>
</dbReference>
<dbReference type="EMBL" id="PTRA01000001">
    <property type="protein sequence ID" value="PQA59398.1"/>
    <property type="molecule type" value="Genomic_DNA"/>
</dbReference>
<dbReference type="Pfam" id="PF00011">
    <property type="entry name" value="HSP20"/>
    <property type="match status" value="1"/>
</dbReference>
<dbReference type="InterPro" id="IPR008978">
    <property type="entry name" value="HSP20-like_chaperone"/>
</dbReference>
<dbReference type="PROSITE" id="PS01031">
    <property type="entry name" value="SHSP"/>
    <property type="match status" value="1"/>
</dbReference>
<evidence type="ECO:0000313" key="4">
    <source>
        <dbReference type="EMBL" id="PQA59398.1"/>
    </source>
</evidence>
<evidence type="ECO:0000256" key="2">
    <source>
        <dbReference type="RuleBase" id="RU003616"/>
    </source>
</evidence>
<dbReference type="OrthoDB" id="954426at2"/>
<feature type="domain" description="SHSP" evidence="3">
    <location>
        <begin position="20"/>
        <end position="131"/>
    </location>
</feature>
<dbReference type="AlphaFoldDB" id="A0A2S7IP48"/>
<keyword evidence="5" id="KW-1185">Reference proteome</keyword>
<protein>
    <submittedName>
        <fullName evidence="4">Hsp20/alpha crystallin family protein</fullName>
    </submittedName>
</protein>
<accession>A0A2S7IP48</accession>
<evidence type="ECO:0000313" key="5">
    <source>
        <dbReference type="Proteomes" id="UP000239590"/>
    </source>
</evidence>
<sequence>MKPQISVPKEILANIDFANTLNGGRTESLVWVNRGEAGYEVFVKMPGVDPDDLQVDIENGHLWLYTLHPVLKVNEEEEVESFLPYTVGDLLIPSDVDVEHISARYRNGRWRVFLPFSENEGLQRHIDLDWE</sequence>
<proteinExistence type="inferred from homology"/>
<gene>
    <name evidence="4" type="ORF">C5O19_07020</name>
</gene>
<evidence type="ECO:0000256" key="1">
    <source>
        <dbReference type="PROSITE-ProRule" id="PRU00285"/>
    </source>
</evidence>
<dbReference type="Proteomes" id="UP000239590">
    <property type="component" value="Unassembled WGS sequence"/>
</dbReference>